<dbReference type="GO" id="GO:0005886">
    <property type="term" value="C:plasma membrane"/>
    <property type="evidence" value="ECO:0007669"/>
    <property type="project" value="TreeGrafter"/>
</dbReference>
<dbReference type="Proteomes" id="UP000235965">
    <property type="component" value="Unassembled WGS sequence"/>
</dbReference>
<proteinExistence type="predicted"/>
<feature type="region of interest" description="Disordered" evidence="1">
    <location>
        <begin position="671"/>
        <end position="698"/>
    </location>
</feature>
<sequence>EIPGPGREGRVGNTKVCFAPFPRGTRGRGQATVRSLNRGTQSRDIPRNPVYDAISTSDPRRTGTVIQEVRSRDNAEEAASERPLQTASERTPFYYGSSHSLGSKEFPHLNSEFRVPDIDGEGSSSASAGRFLPQEKVNSDGAAISLALPLSSAERDRLSSYPEDVHLHEFCSMGLQHQRGSQFFRLDLAPDTLVQDEPRTVESSAQMSLRTPSTDLTELEQSLEYWHQQHSRQNYNCMTHAEDEPHSTVRYNDTGSLEEVNHEYQVDYIVHGGDESRYFSCGKSAQYQYRQLWSLRAMLAKNEYLLSQSVLNKETVASTLRTAASFKRSQSSVEIYPGSAVEVAGAVSYSSEEISHTTRRQMYVTAANSRMECTEVHSVYQFDNLSFDGSNESFDTIDNEGYSTDTSFIDQHQNYGIDGSNDRQAHRLQQLRADSGYRSLENPPAPNLVTHQQSLDMAARLSPLVHSPDADYHFEFPVCYNTSCHSQGGDSSIKHRHSLEGVDEVMARDYNTSMPQYCHEPDEGVAGLHSPPAIVTDIEYGSWERCQRKNHRSASRKRHEYVVSGGRHSLTHLVTDPEYSRSQFFQNVGATYPRDYSIDEKSDALFREFSRCDPVKTRPCNSHRQQLIHSFPYSFWDQKKKLLEPQDSDEERLPQDPLLLDVTTDSSTVSLIKLDDHSEENYGDNVGDDFEDDYADND</sequence>
<feature type="non-terminal residue" evidence="2">
    <location>
        <position position="1"/>
    </location>
</feature>
<dbReference type="AlphaFoldDB" id="A0A2J7R4A6"/>
<protein>
    <submittedName>
        <fullName evidence="2">Uncharacterized protein</fullName>
    </submittedName>
</protein>
<dbReference type="GO" id="GO:0044325">
    <property type="term" value="F:transmembrane transporter binding"/>
    <property type="evidence" value="ECO:0007669"/>
    <property type="project" value="InterPro"/>
</dbReference>
<evidence type="ECO:0000313" key="3">
    <source>
        <dbReference type="Proteomes" id="UP000235965"/>
    </source>
</evidence>
<dbReference type="OrthoDB" id="6247020at2759"/>
<dbReference type="GO" id="GO:0030141">
    <property type="term" value="C:secretory granule"/>
    <property type="evidence" value="ECO:0007669"/>
    <property type="project" value="TreeGrafter"/>
</dbReference>
<dbReference type="PANTHER" id="PTHR28597">
    <property type="entry name" value="VOLTAGE-DEPENDENT CALCIUM CHANNEL BETA SUBUNIT-ASSOCIATED REGULATORY PROTEIN"/>
    <property type="match status" value="1"/>
</dbReference>
<name>A0A2J7R4A6_9NEOP</name>
<feature type="compositionally biased region" description="Acidic residues" evidence="1">
    <location>
        <begin position="681"/>
        <end position="698"/>
    </location>
</feature>
<evidence type="ECO:0000313" key="2">
    <source>
        <dbReference type="EMBL" id="PNF35671.1"/>
    </source>
</evidence>
<accession>A0A2J7R4A6</accession>
<comment type="caution">
    <text evidence="2">The sequence shown here is derived from an EMBL/GenBank/DDBJ whole genome shotgun (WGS) entry which is preliminary data.</text>
</comment>
<feature type="region of interest" description="Disordered" evidence="1">
    <location>
        <begin position="1"/>
        <end position="63"/>
    </location>
</feature>
<evidence type="ECO:0000256" key="1">
    <source>
        <dbReference type="SAM" id="MobiDB-lite"/>
    </source>
</evidence>
<dbReference type="GO" id="GO:0045955">
    <property type="term" value="P:negative regulation of calcium ion-dependent exocytosis"/>
    <property type="evidence" value="ECO:0007669"/>
    <property type="project" value="TreeGrafter"/>
</dbReference>
<feature type="compositionally biased region" description="Polar residues" evidence="1">
    <location>
        <begin position="32"/>
        <end position="43"/>
    </location>
</feature>
<organism evidence="2 3">
    <name type="scientific">Cryptotermes secundus</name>
    <dbReference type="NCBI Taxonomy" id="105785"/>
    <lineage>
        <taxon>Eukaryota</taxon>
        <taxon>Metazoa</taxon>
        <taxon>Ecdysozoa</taxon>
        <taxon>Arthropoda</taxon>
        <taxon>Hexapoda</taxon>
        <taxon>Insecta</taxon>
        <taxon>Pterygota</taxon>
        <taxon>Neoptera</taxon>
        <taxon>Polyneoptera</taxon>
        <taxon>Dictyoptera</taxon>
        <taxon>Blattodea</taxon>
        <taxon>Blattoidea</taxon>
        <taxon>Termitoidae</taxon>
        <taxon>Kalotermitidae</taxon>
        <taxon>Cryptotermitinae</taxon>
        <taxon>Cryptotermes</taxon>
    </lineage>
</organism>
<reference evidence="2 3" key="1">
    <citation type="submission" date="2017-12" db="EMBL/GenBank/DDBJ databases">
        <title>Hemimetabolous genomes reveal molecular basis of termite eusociality.</title>
        <authorList>
            <person name="Harrison M.C."/>
            <person name="Jongepier E."/>
            <person name="Robertson H.M."/>
            <person name="Arning N."/>
            <person name="Bitard-Feildel T."/>
            <person name="Chao H."/>
            <person name="Childers C.P."/>
            <person name="Dinh H."/>
            <person name="Doddapaneni H."/>
            <person name="Dugan S."/>
            <person name="Gowin J."/>
            <person name="Greiner C."/>
            <person name="Han Y."/>
            <person name="Hu H."/>
            <person name="Hughes D.S.T."/>
            <person name="Huylmans A.-K."/>
            <person name="Kemena C."/>
            <person name="Kremer L.P.M."/>
            <person name="Lee S.L."/>
            <person name="Lopez-Ezquerra A."/>
            <person name="Mallet L."/>
            <person name="Monroy-Kuhn J.M."/>
            <person name="Moser A."/>
            <person name="Murali S.C."/>
            <person name="Muzny D.M."/>
            <person name="Otani S."/>
            <person name="Piulachs M.-D."/>
            <person name="Poelchau M."/>
            <person name="Qu J."/>
            <person name="Schaub F."/>
            <person name="Wada-Katsumata A."/>
            <person name="Worley K.C."/>
            <person name="Xie Q."/>
            <person name="Ylla G."/>
            <person name="Poulsen M."/>
            <person name="Gibbs R.A."/>
            <person name="Schal C."/>
            <person name="Richards S."/>
            <person name="Belles X."/>
            <person name="Korb J."/>
            <person name="Bornberg-Bauer E."/>
        </authorList>
    </citation>
    <scope>NUCLEOTIDE SEQUENCE [LARGE SCALE GENOMIC DNA]</scope>
    <source>
        <tissue evidence="2">Whole body</tissue>
    </source>
</reference>
<keyword evidence="3" id="KW-1185">Reference proteome</keyword>
<dbReference type="InterPro" id="IPR037658">
    <property type="entry name" value="CBARP"/>
</dbReference>
<dbReference type="EMBL" id="NEVH01007451">
    <property type="protein sequence ID" value="PNF35671.1"/>
    <property type="molecule type" value="Genomic_DNA"/>
</dbReference>
<gene>
    <name evidence="2" type="ORF">B7P43_G17468</name>
</gene>
<dbReference type="PANTHER" id="PTHR28597:SF1">
    <property type="entry name" value="VOLTAGE-DEPENDENT CALCIUM CHANNEL BETA SUBUNIT-ASSOCIATED REGULATORY PROTEIN"/>
    <property type="match status" value="1"/>
</dbReference>